<dbReference type="PANTHER" id="PTHR30619:SF7">
    <property type="entry name" value="BETA-LACTAMASE DOMAIN PROTEIN"/>
    <property type="match status" value="1"/>
</dbReference>
<dbReference type="InterPro" id="IPR035681">
    <property type="entry name" value="ComA-like_MBL"/>
</dbReference>
<name>A0A2N0UQP7_9FIRM</name>
<dbReference type="RefSeq" id="WP_101029154.1">
    <property type="nucleotide sequence ID" value="NZ_CABMMZ010000056.1"/>
</dbReference>
<evidence type="ECO:0000313" key="2">
    <source>
        <dbReference type="EMBL" id="PKD29322.1"/>
    </source>
</evidence>
<keyword evidence="3" id="KW-1185">Reference proteome</keyword>
<dbReference type="InterPro" id="IPR052159">
    <property type="entry name" value="Competence_DNA_uptake"/>
</dbReference>
<dbReference type="PANTHER" id="PTHR30619">
    <property type="entry name" value="DNA INTERNALIZATION/COMPETENCE PROTEIN COMEC/REC2"/>
    <property type="match status" value="1"/>
</dbReference>
<evidence type="ECO:0000259" key="1">
    <source>
        <dbReference type="SMART" id="SM00849"/>
    </source>
</evidence>
<dbReference type="Pfam" id="PF00753">
    <property type="entry name" value="Lactamase_B"/>
    <property type="match status" value="1"/>
</dbReference>
<sequence>MESDFSVSFINVGSADCTLIKCGDKNVLIDGGTNLVIDKITAYLKRSSVTHLDAVIVSHPDSDHIGSLPDIIDEFGTDVVYFGKYSDSHKTPEYEKLVNSIKENNIKTVISVSDKPVEIGNMTFKFYQPEKDFGNTNDNSLVTMLEYDGKRFLFTGDISTKREESMVNSDKELKCDVLKVAHHGSKYSSSEDFLAKASPETAVISVSADDTALPDYYITALLNSVCKNVYRTDSDKTVMITVENGEICTKTHA</sequence>
<organism evidence="2 3">
    <name type="scientific">Ruminococcus bromii</name>
    <dbReference type="NCBI Taxonomy" id="40518"/>
    <lineage>
        <taxon>Bacteria</taxon>
        <taxon>Bacillati</taxon>
        <taxon>Bacillota</taxon>
        <taxon>Clostridia</taxon>
        <taxon>Eubacteriales</taxon>
        <taxon>Oscillospiraceae</taxon>
        <taxon>Ruminococcus</taxon>
    </lineage>
</organism>
<dbReference type="Proteomes" id="UP000233425">
    <property type="component" value="Unassembled WGS sequence"/>
</dbReference>
<gene>
    <name evidence="2" type="ORF">RBATCC27255_01149</name>
</gene>
<accession>A0A2N0UQP7</accession>
<dbReference type="SUPFAM" id="SSF56281">
    <property type="entry name" value="Metallo-hydrolase/oxidoreductase"/>
    <property type="match status" value="1"/>
</dbReference>
<reference evidence="2" key="1">
    <citation type="journal article" date="2018" name="Environ. Microbiol.">
        <title>Sporulation capability and amylosome conservation among diverse human colonic and rumen isolates of the keystone starch-degrader Ruminococcus bromii.</title>
        <authorList>
            <person name="Mukhopadhya I."/>
            <person name="Morais S."/>
            <person name="Laverde-Gomez J."/>
            <person name="Sheridan P.O."/>
            <person name="Walker A.W."/>
            <person name="Kelly W."/>
            <person name="Klieve A.V."/>
            <person name="Ouwerkerk D."/>
            <person name="Duncan S.H."/>
            <person name="Louis P."/>
            <person name="Koropatkin N."/>
            <person name="Cockburn D."/>
            <person name="Kibler R."/>
            <person name="Cooper P.J."/>
            <person name="Sandoval C."/>
            <person name="Crost E."/>
            <person name="Juge N."/>
            <person name="Bayer E.A."/>
            <person name="Flint H.J."/>
        </authorList>
    </citation>
    <scope>NUCLEOTIDE SEQUENCE [LARGE SCALE GENOMIC DNA]</scope>
    <source>
        <strain evidence="2">ATCC 27255</strain>
    </source>
</reference>
<dbReference type="EMBL" id="NNSR01000056">
    <property type="protein sequence ID" value="PKD29322.1"/>
    <property type="molecule type" value="Genomic_DNA"/>
</dbReference>
<proteinExistence type="predicted"/>
<dbReference type="Gene3D" id="3.60.15.10">
    <property type="entry name" value="Ribonuclease Z/Hydroxyacylglutathione hydrolase-like"/>
    <property type="match status" value="1"/>
</dbReference>
<comment type="caution">
    <text evidence="2">The sequence shown here is derived from an EMBL/GenBank/DDBJ whole genome shotgun (WGS) entry which is preliminary data.</text>
</comment>
<evidence type="ECO:0000313" key="3">
    <source>
        <dbReference type="Proteomes" id="UP000233425"/>
    </source>
</evidence>
<dbReference type="AlphaFoldDB" id="A0A2N0UQP7"/>
<dbReference type="CDD" id="cd07731">
    <property type="entry name" value="ComA-like_MBL-fold"/>
    <property type="match status" value="1"/>
</dbReference>
<dbReference type="SMART" id="SM00849">
    <property type="entry name" value="Lactamase_B"/>
    <property type="match status" value="1"/>
</dbReference>
<dbReference type="InterPro" id="IPR001279">
    <property type="entry name" value="Metallo-B-lactamas"/>
</dbReference>
<dbReference type="InterPro" id="IPR036866">
    <property type="entry name" value="RibonucZ/Hydroxyglut_hydro"/>
</dbReference>
<feature type="domain" description="Metallo-beta-lactamase" evidence="1">
    <location>
        <begin position="14"/>
        <end position="208"/>
    </location>
</feature>
<protein>
    <submittedName>
        <fullName evidence="2">ComEC family competence protein</fullName>
    </submittedName>
</protein>